<feature type="transmembrane region" description="Helical" evidence="1">
    <location>
        <begin position="13"/>
        <end position="30"/>
    </location>
</feature>
<organism evidence="2 3">
    <name type="scientific">Pleurodeles waltl</name>
    <name type="common">Iberian ribbed newt</name>
    <dbReference type="NCBI Taxonomy" id="8319"/>
    <lineage>
        <taxon>Eukaryota</taxon>
        <taxon>Metazoa</taxon>
        <taxon>Chordata</taxon>
        <taxon>Craniata</taxon>
        <taxon>Vertebrata</taxon>
        <taxon>Euteleostomi</taxon>
        <taxon>Amphibia</taxon>
        <taxon>Batrachia</taxon>
        <taxon>Caudata</taxon>
        <taxon>Salamandroidea</taxon>
        <taxon>Salamandridae</taxon>
        <taxon>Pleurodelinae</taxon>
        <taxon>Pleurodeles</taxon>
    </lineage>
</organism>
<dbReference type="EMBL" id="JANPWB010000011">
    <property type="protein sequence ID" value="KAJ1128445.1"/>
    <property type="molecule type" value="Genomic_DNA"/>
</dbReference>
<sequence length="77" mass="8324">MAGLSVLSPPVRLVGRISSGVFVLVLSIVVRTSAPISLRKIWQHSPSAEVMGSKNPFSSYPLATIGRQGLCFWVVDR</sequence>
<keyword evidence="1" id="KW-0472">Membrane</keyword>
<keyword evidence="1" id="KW-0812">Transmembrane</keyword>
<accession>A0AAV7PJY5</accession>
<keyword evidence="3" id="KW-1185">Reference proteome</keyword>
<keyword evidence="1" id="KW-1133">Transmembrane helix</keyword>
<evidence type="ECO:0008006" key="4">
    <source>
        <dbReference type="Google" id="ProtNLM"/>
    </source>
</evidence>
<evidence type="ECO:0000313" key="3">
    <source>
        <dbReference type="Proteomes" id="UP001066276"/>
    </source>
</evidence>
<protein>
    <recommendedName>
        <fullName evidence="4">Secreted protein</fullName>
    </recommendedName>
</protein>
<comment type="caution">
    <text evidence="2">The sequence shown here is derived from an EMBL/GenBank/DDBJ whole genome shotgun (WGS) entry which is preliminary data.</text>
</comment>
<name>A0AAV7PJY5_PLEWA</name>
<dbReference type="AlphaFoldDB" id="A0AAV7PJY5"/>
<reference evidence="2" key="1">
    <citation type="journal article" date="2022" name="bioRxiv">
        <title>Sequencing and chromosome-scale assembly of the giantPleurodeles waltlgenome.</title>
        <authorList>
            <person name="Brown T."/>
            <person name="Elewa A."/>
            <person name="Iarovenko S."/>
            <person name="Subramanian E."/>
            <person name="Araus A.J."/>
            <person name="Petzold A."/>
            <person name="Susuki M."/>
            <person name="Suzuki K.-i.T."/>
            <person name="Hayashi T."/>
            <person name="Toyoda A."/>
            <person name="Oliveira C."/>
            <person name="Osipova E."/>
            <person name="Leigh N.D."/>
            <person name="Simon A."/>
            <person name="Yun M.H."/>
        </authorList>
    </citation>
    <scope>NUCLEOTIDE SEQUENCE</scope>
    <source>
        <strain evidence="2">20211129_DDA</strain>
        <tissue evidence="2">Liver</tissue>
    </source>
</reference>
<proteinExistence type="predicted"/>
<dbReference type="Proteomes" id="UP001066276">
    <property type="component" value="Chromosome 7"/>
</dbReference>
<gene>
    <name evidence="2" type="ORF">NDU88_006823</name>
</gene>
<evidence type="ECO:0000313" key="2">
    <source>
        <dbReference type="EMBL" id="KAJ1128445.1"/>
    </source>
</evidence>
<evidence type="ECO:0000256" key="1">
    <source>
        <dbReference type="SAM" id="Phobius"/>
    </source>
</evidence>